<comment type="caution">
    <text evidence="1">The sequence shown here is derived from an EMBL/GenBank/DDBJ whole genome shotgun (WGS) entry which is preliminary data.</text>
</comment>
<name>A0A8J1U6E6_OWEFU</name>
<reference evidence="1" key="1">
    <citation type="submission" date="2022-03" db="EMBL/GenBank/DDBJ databases">
        <authorList>
            <person name="Martin C."/>
        </authorList>
    </citation>
    <scope>NUCLEOTIDE SEQUENCE</scope>
</reference>
<dbReference type="OrthoDB" id="1432093at2759"/>
<organism evidence="1 2">
    <name type="scientific">Owenia fusiformis</name>
    <name type="common">Polychaete worm</name>
    <dbReference type="NCBI Taxonomy" id="6347"/>
    <lineage>
        <taxon>Eukaryota</taxon>
        <taxon>Metazoa</taxon>
        <taxon>Spiralia</taxon>
        <taxon>Lophotrochozoa</taxon>
        <taxon>Annelida</taxon>
        <taxon>Polychaeta</taxon>
        <taxon>Sedentaria</taxon>
        <taxon>Canalipalpata</taxon>
        <taxon>Sabellida</taxon>
        <taxon>Oweniida</taxon>
        <taxon>Oweniidae</taxon>
        <taxon>Owenia</taxon>
    </lineage>
</organism>
<gene>
    <name evidence="1" type="ORF">OFUS_LOCUS19683</name>
</gene>
<protein>
    <submittedName>
        <fullName evidence="1">Uncharacterized protein</fullName>
    </submittedName>
</protein>
<dbReference type="EMBL" id="CAIIXF020000009">
    <property type="protein sequence ID" value="CAH1795095.1"/>
    <property type="molecule type" value="Genomic_DNA"/>
</dbReference>
<dbReference type="Proteomes" id="UP000749559">
    <property type="component" value="Unassembled WGS sequence"/>
</dbReference>
<accession>A0A8J1U6E6</accession>
<keyword evidence="2" id="KW-1185">Reference proteome</keyword>
<evidence type="ECO:0000313" key="2">
    <source>
        <dbReference type="Proteomes" id="UP000749559"/>
    </source>
</evidence>
<dbReference type="AlphaFoldDB" id="A0A8J1U6E6"/>
<evidence type="ECO:0000313" key="1">
    <source>
        <dbReference type="EMBL" id="CAH1795095.1"/>
    </source>
</evidence>
<proteinExistence type="predicted"/>
<feature type="non-terminal residue" evidence="1">
    <location>
        <position position="1"/>
    </location>
</feature>
<sequence length="117" mass="13670">MWDSSYLRAILRTAMETAREEYEVFIGTQSDEVTMMFSEANEVLRRLEEKHSNYSTGLAIKHQSICVAQTIADELKHLHHAIVKTIKKPWGKTSGRPYTITIRRDKPRDIFYILKDI</sequence>